<dbReference type="GO" id="GO:0034976">
    <property type="term" value="P:response to endoplasmic reticulum stress"/>
    <property type="evidence" value="ECO:0007669"/>
    <property type="project" value="TreeGrafter"/>
</dbReference>
<dbReference type="GeneID" id="13885622"/>
<dbReference type="CDD" id="cd02961">
    <property type="entry name" value="PDI_a_family"/>
    <property type="match status" value="1"/>
</dbReference>
<keyword evidence="10 12" id="KW-0676">Redox-active center</keyword>
<dbReference type="FunFam" id="3.40.30.10:FF:000154">
    <property type="entry name" value="Protein disulfide-isomerase"/>
    <property type="match status" value="1"/>
</dbReference>
<dbReference type="InterPro" id="IPR013766">
    <property type="entry name" value="Thioredoxin_domain"/>
</dbReference>
<feature type="signal peptide" evidence="14">
    <location>
        <begin position="1"/>
        <end position="21"/>
    </location>
</feature>
<feature type="disulfide bond" description="Redox-active" evidence="12">
    <location>
        <begin position="408"/>
        <end position="411"/>
    </location>
</feature>
<keyword evidence="7" id="KW-0256">Endoplasmic reticulum</keyword>
<keyword evidence="17" id="KW-1185">Reference proteome</keyword>
<dbReference type="NCBIfam" id="TIGR01130">
    <property type="entry name" value="ER_PDI_fam"/>
    <property type="match status" value="1"/>
</dbReference>
<evidence type="ECO:0000313" key="17">
    <source>
        <dbReference type="Proteomes" id="UP000005220"/>
    </source>
</evidence>
<dbReference type="EMBL" id="HE650824">
    <property type="protein sequence ID" value="CCF57677.1"/>
    <property type="molecule type" value="Genomic_DNA"/>
</dbReference>
<dbReference type="InterPro" id="IPR017937">
    <property type="entry name" value="Thioredoxin_CS"/>
</dbReference>
<evidence type="ECO:0000256" key="2">
    <source>
        <dbReference type="ARBA" id="ARBA00004319"/>
    </source>
</evidence>
<dbReference type="GO" id="GO:1900103">
    <property type="term" value="P:positive regulation of endoplasmic reticulum unfolded protein response"/>
    <property type="evidence" value="ECO:0007669"/>
    <property type="project" value="EnsemblFungi"/>
</dbReference>
<dbReference type="GO" id="GO:0106055">
    <property type="term" value="C:mannosyl-oligosaccharide 1,2-alpha-mannosidase complex"/>
    <property type="evidence" value="ECO:0007669"/>
    <property type="project" value="EnsemblFungi"/>
</dbReference>
<evidence type="ECO:0000256" key="12">
    <source>
        <dbReference type="PIRSR" id="PIRSR605792-51"/>
    </source>
</evidence>
<feature type="compositionally biased region" description="Basic and acidic residues" evidence="13">
    <location>
        <begin position="514"/>
        <end position="523"/>
    </location>
</feature>
<evidence type="ECO:0000256" key="1">
    <source>
        <dbReference type="ARBA" id="ARBA00001182"/>
    </source>
</evidence>
<dbReference type="GO" id="GO:0051082">
    <property type="term" value="F:unfolded protein binding"/>
    <property type="evidence" value="ECO:0007669"/>
    <property type="project" value="EnsemblFungi"/>
</dbReference>
<dbReference type="CDD" id="cd02982">
    <property type="entry name" value="PDI_b'_family"/>
    <property type="match status" value="1"/>
</dbReference>
<dbReference type="eggNOG" id="KOG0190">
    <property type="taxonomic scope" value="Eukaryota"/>
</dbReference>
<feature type="disulfide bond" description="Redox-active" evidence="12">
    <location>
        <begin position="59"/>
        <end position="62"/>
    </location>
</feature>
<dbReference type="RefSeq" id="XP_003956812.1">
    <property type="nucleotide sequence ID" value="XM_003956763.1"/>
</dbReference>
<keyword evidence="8 12" id="KW-1015">Disulfide bond</keyword>
<dbReference type="EC" id="5.3.4.1" evidence="4"/>
<keyword evidence="9" id="KW-0413">Isomerase</keyword>
<feature type="domain" description="Thioredoxin" evidence="15">
    <location>
        <begin position="20"/>
        <end position="139"/>
    </location>
</feature>
<dbReference type="AlphaFoldDB" id="H2ATH7"/>
<evidence type="ECO:0000256" key="9">
    <source>
        <dbReference type="ARBA" id="ARBA00023235"/>
    </source>
</evidence>
<accession>H2ATH7</accession>
<organism evidence="16 17">
    <name type="scientific">Kazachstania africana (strain ATCC 22294 / BCRC 22015 / CBS 2517 / CECT 1963 / NBRC 1671 / NRRL Y-8276)</name>
    <name type="common">Yeast</name>
    <name type="synonym">Kluyveromyces africanus</name>
    <dbReference type="NCBI Taxonomy" id="1071382"/>
    <lineage>
        <taxon>Eukaryota</taxon>
        <taxon>Fungi</taxon>
        <taxon>Dikarya</taxon>
        <taxon>Ascomycota</taxon>
        <taxon>Saccharomycotina</taxon>
        <taxon>Saccharomycetes</taxon>
        <taxon>Saccharomycetales</taxon>
        <taxon>Saccharomycetaceae</taxon>
        <taxon>Kazachstania</taxon>
    </lineage>
</organism>
<reference evidence="16 17" key="1">
    <citation type="journal article" date="2011" name="Proc. Natl. Acad. Sci. U.S.A.">
        <title>Evolutionary erosion of yeast sex chromosomes by mating-type switching accidents.</title>
        <authorList>
            <person name="Gordon J.L."/>
            <person name="Armisen D."/>
            <person name="Proux-Wera E."/>
            <person name="Oheigeartaigh S.S."/>
            <person name="Byrne K.P."/>
            <person name="Wolfe K.H."/>
        </authorList>
    </citation>
    <scope>NUCLEOTIDE SEQUENCE [LARGE SCALE GENOMIC DNA]</scope>
    <source>
        <strain evidence="17">ATCC 22294 / BCRC 22015 / CBS 2517 / CECT 1963 / NBRC 1671 / NRRL Y-8276</strain>
    </source>
</reference>
<dbReference type="GO" id="GO:0006457">
    <property type="term" value="P:protein folding"/>
    <property type="evidence" value="ECO:0007669"/>
    <property type="project" value="EnsemblFungi"/>
</dbReference>
<dbReference type="Pfam" id="PF00085">
    <property type="entry name" value="Thioredoxin"/>
    <property type="match status" value="2"/>
</dbReference>
<dbReference type="PROSITE" id="PS00194">
    <property type="entry name" value="THIOREDOXIN_1"/>
    <property type="match status" value="2"/>
</dbReference>
<dbReference type="FunCoup" id="H2ATH7">
    <property type="interactions" value="852"/>
</dbReference>
<name>H2ATH7_KAZAF</name>
<dbReference type="Proteomes" id="UP000005220">
    <property type="component" value="Chromosome 4"/>
</dbReference>
<dbReference type="PRINTS" id="PR00421">
    <property type="entry name" value="THIOREDOXIN"/>
</dbReference>
<dbReference type="GO" id="GO:0015035">
    <property type="term" value="F:protein-disulfide reductase activity"/>
    <property type="evidence" value="ECO:0007669"/>
    <property type="project" value="EnsemblFungi"/>
</dbReference>
<proteinExistence type="inferred from homology"/>
<evidence type="ECO:0000313" key="16">
    <source>
        <dbReference type="EMBL" id="CCF57677.1"/>
    </source>
</evidence>
<feature type="compositionally biased region" description="Acidic residues" evidence="13">
    <location>
        <begin position="524"/>
        <end position="542"/>
    </location>
</feature>
<evidence type="ECO:0000256" key="14">
    <source>
        <dbReference type="SAM" id="SignalP"/>
    </source>
</evidence>
<dbReference type="Pfam" id="PF13848">
    <property type="entry name" value="Thioredoxin_6"/>
    <property type="match status" value="1"/>
</dbReference>
<keyword evidence="6" id="KW-0677">Repeat</keyword>
<dbReference type="InParanoid" id="H2ATH7"/>
<feature type="domain" description="Thioredoxin" evidence="15">
    <location>
        <begin position="366"/>
        <end position="490"/>
    </location>
</feature>
<dbReference type="GO" id="GO:0003756">
    <property type="term" value="F:protein disulfide isomerase activity"/>
    <property type="evidence" value="ECO:0007669"/>
    <property type="project" value="UniProtKB-EC"/>
</dbReference>
<dbReference type="InterPro" id="IPR005792">
    <property type="entry name" value="Prot_disulphide_isomerase"/>
</dbReference>
<dbReference type="FunFam" id="3.40.30.10:FF:000017">
    <property type="entry name" value="Protein disulfide-isomerase A4"/>
    <property type="match status" value="1"/>
</dbReference>
<evidence type="ECO:0000256" key="6">
    <source>
        <dbReference type="ARBA" id="ARBA00022737"/>
    </source>
</evidence>
<comment type="catalytic activity">
    <reaction evidence="1">
        <text>Catalyzes the rearrangement of -S-S- bonds in proteins.</text>
        <dbReference type="EC" id="5.3.4.1"/>
    </reaction>
</comment>
<dbReference type="CDD" id="cd02981">
    <property type="entry name" value="PDI_b_family"/>
    <property type="match status" value="1"/>
</dbReference>
<dbReference type="InterPro" id="IPR036249">
    <property type="entry name" value="Thioredoxin-like_sf"/>
</dbReference>
<evidence type="ECO:0000256" key="4">
    <source>
        <dbReference type="ARBA" id="ARBA00012723"/>
    </source>
</evidence>
<dbReference type="CDD" id="cd02995">
    <property type="entry name" value="PDI_a_PDI_a'_C"/>
    <property type="match status" value="1"/>
</dbReference>
<evidence type="ECO:0000256" key="3">
    <source>
        <dbReference type="ARBA" id="ARBA00006347"/>
    </source>
</evidence>
<feature type="region of interest" description="Disordered" evidence="13">
    <location>
        <begin position="514"/>
        <end position="542"/>
    </location>
</feature>
<dbReference type="PANTHER" id="PTHR18929:SF132">
    <property type="entry name" value="PROTEIN DISULFIDE-ISOMERASE A3"/>
    <property type="match status" value="1"/>
</dbReference>
<dbReference type="STRING" id="1071382.H2ATH7"/>
<evidence type="ECO:0000256" key="13">
    <source>
        <dbReference type="SAM" id="MobiDB-lite"/>
    </source>
</evidence>
<comment type="similarity">
    <text evidence="3">Belongs to the protein disulfide isomerase family.</text>
</comment>
<dbReference type="PANTHER" id="PTHR18929">
    <property type="entry name" value="PROTEIN DISULFIDE ISOMERASE"/>
    <property type="match status" value="1"/>
</dbReference>
<dbReference type="Gene3D" id="3.40.30.10">
    <property type="entry name" value="Glutaredoxin"/>
    <property type="match status" value="4"/>
</dbReference>
<dbReference type="KEGG" id="kaf:KAFR_0D00300"/>
<protein>
    <recommendedName>
        <fullName evidence="11">Protein disulfide-isomerase</fullName>
        <ecNumber evidence="4">5.3.4.1</ecNumber>
    </recommendedName>
</protein>
<sequence length="542" mass="61441">MLFSKKTLFSLAALCVQFGMAQEAAAPADSAVVRLTSENFKDFMEHNPLVLAEFFAPWCGHCKNLAPEYVKAADILQEKGIPLVQIDCTEDQDICMEQNVPGYPTLKVFKNGELISKRDYSGARSADAIVNYMIKQSQPNVITVNDKKELTAFLEEVNQHVLVSYESENSKLNETFYKIADNLSEDYTFVSFPDKSVKDDAAKLALYVQGSDEPSYFTEVSDLLSGDFTKMESWLSTESLPYFASMNGDIFKKYMDSGLPLAYFFYTSEEEFESYSDLFSKLGKEYRGKINFVGLDSTKYGRHADNLNMKELFPLFVIHDISSNLKYGLDQLTPEEFSELTEPYTLDESEITKFVEDYANGDIEPIVKSEPIPETQETNVYKLVGKTHDEIVLDSDKDVLVKYYAPWCGHCKRLAPIYEELADVVASNKKTNNSFVIADIDDTVNDVANLQIKGYPTIILYPAGQKDKPITYEGSRSIESLLTFLEENSGNKINSMKLYKDYQNDLKIAQEEEAAKLAEKQKEAEEDDEFDDEEEEIGHDEL</sequence>
<dbReference type="PROSITE" id="PS51352">
    <property type="entry name" value="THIOREDOXIN_2"/>
    <property type="match status" value="2"/>
</dbReference>
<evidence type="ECO:0000256" key="11">
    <source>
        <dbReference type="ARBA" id="ARBA00039846"/>
    </source>
</evidence>
<evidence type="ECO:0000256" key="5">
    <source>
        <dbReference type="ARBA" id="ARBA00022729"/>
    </source>
</evidence>
<keyword evidence="5 14" id="KW-0732">Signal</keyword>
<evidence type="ECO:0000256" key="7">
    <source>
        <dbReference type="ARBA" id="ARBA00022824"/>
    </source>
</evidence>
<comment type="subcellular location">
    <subcellularLocation>
        <location evidence="2">Endoplasmic reticulum lumen</location>
    </subcellularLocation>
</comment>
<evidence type="ECO:0000259" key="15">
    <source>
        <dbReference type="PROSITE" id="PS51352"/>
    </source>
</evidence>
<dbReference type="HOGENOM" id="CLU_025879_5_0_1"/>
<dbReference type="FunFam" id="3.40.30.10:FF:000139">
    <property type="entry name" value="Protein disulfide-isomerase"/>
    <property type="match status" value="1"/>
</dbReference>
<feature type="chain" id="PRO_5003559645" description="Protein disulfide-isomerase" evidence="14">
    <location>
        <begin position="22"/>
        <end position="542"/>
    </location>
</feature>
<dbReference type="SUPFAM" id="SSF52833">
    <property type="entry name" value="Thioredoxin-like"/>
    <property type="match status" value="4"/>
</dbReference>
<evidence type="ECO:0000256" key="10">
    <source>
        <dbReference type="ARBA" id="ARBA00023284"/>
    </source>
</evidence>
<gene>
    <name evidence="16" type="primary">KAFR0D00300</name>
    <name evidence="16" type="ORF">KAFR_0D00300</name>
</gene>
<dbReference type="OrthoDB" id="427280at2759"/>
<evidence type="ECO:0000256" key="8">
    <source>
        <dbReference type="ARBA" id="ARBA00023157"/>
    </source>
</evidence>